<evidence type="ECO:0000256" key="12">
    <source>
        <dbReference type="ARBA" id="ARBA00023306"/>
    </source>
</evidence>
<dbReference type="SUPFAM" id="SSF50249">
    <property type="entry name" value="Nucleic acid-binding proteins"/>
    <property type="match status" value="1"/>
</dbReference>
<dbReference type="PANTHER" id="PTHR45674">
    <property type="entry name" value="DNA LIGASE 1/3 FAMILY MEMBER"/>
    <property type="match status" value="1"/>
</dbReference>
<comment type="subcellular location">
    <subcellularLocation>
        <location evidence="1">Nucleus</location>
    </subcellularLocation>
</comment>
<dbReference type="Gene3D" id="2.40.50.140">
    <property type="entry name" value="Nucleic acid-binding proteins"/>
    <property type="match status" value="1"/>
</dbReference>
<dbReference type="Pfam" id="PF04679">
    <property type="entry name" value="DNA_ligase_A_C"/>
    <property type="match status" value="1"/>
</dbReference>
<evidence type="ECO:0000313" key="19">
    <source>
        <dbReference type="Proteomes" id="UP000674179"/>
    </source>
</evidence>
<sequence>MHQTTFDRFFAPKDSTGEPSGAGGSSKAPMEATADVDWKDRKRSREEEVAEVRHCVLSASTLSPDSHPRTRWNEPANAYYAQHISEYMVLAANVPPPTATSMAKLFQDSSFDPVTTFEAVWSPPRARAASLTAGAPEPVPFAAVVDVLADISAIGSRLECLKQLTFLLLAVIERCPEDLVPVMYLVINKHAPQHEGVELGIGDAALVRVVAECCGMTEARAKEAYRQSGDLAEIAQLHKQKQSTLMKPKPLSARSVFKTYREIAMMSGKDVMRRRSDLIKGLLRDAQGPEVNLIVRGLQQKMRIGLAEPSALAAVGYAFALHFIGSAKMHEMEEAQLQTLLNTGADSLARIFYEVPSLDVVLSAVLANGFMTLVPGSSIATQHAKDLSIRPGLPVKPQLACPTSGITVILDRLQGKKFTSEYKYDGERAQIHYDKESGFHIFSRNSETHTGKYPDLISMLPNVFDADEVQSFIIDSEVVAVDPVTGALQAFQVLQHRGRRNIAEEDVSIPVCVFVFDILYFNGEPQLKKTLQQRRELLWRFIRPLPPKLSFATYLDSDNVEEVQKFLERSIADGCEGLMVKTLEEEANYTPAKRSHYWLKLKKDYMDGVTDTLDLVPIAAFYGKGKRTGVFGGFLLACFDPKADEYQSICKIGTGFQDDELEKLTQSLKPFVVYDKPRYYRTGGEEPDVWLAEAQVWEVKAADLSVSPVHQAAVGLVDPNKGIALRFPRYMRQREDKKPADATSAQQVAEMYKAQSLALQRDANGDAGCEPPN</sequence>
<evidence type="ECO:0000256" key="16">
    <source>
        <dbReference type="SAM" id="MobiDB-lite"/>
    </source>
</evidence>
<gene>
    <name evidence="18" type="ORF">CUR178_03261</name>
</gene>
<dbReference type="PANTHER" id="PTHR45674:SF4">
    <property type="entry name" value="DNA LIGASE 1"/>
    <property type="match status" value="1"/>
</dbReference>
<dbReference type="InterPro" id="IPR000977">
    <property type="entry name" value="DNA_ligase_ATP-dep"/>
</dbReference>
<dbReference type="GO" id="GO:0071897">
    <property type="term" value="P:DNA biosynthetic process"/>
    <property type="evidence" value="ECO:0007669"/>
    <property type="project" value="InterPro"/>
</dbReference>
<dbReference type="GeneID" id="94170507"/>
<evidence type="ECO:0000256" key="14">
    <source>
        <dbReference type="RuleBase" id="RU000617"/>
    </source>
</evidence>
<evidence type="ECO:0000256" key="10">
    <source>
        <dbReference type="ARBA" id="ARBA00023204"/>
    </source>
</evidence>
<evidence type="ECO:0000256" key="2">
    <source>
        <dbReference type="ARBA" id="ARBA00007572"/>
    </source>
</evidence>
<keyword evidence="8 14" id="KW-0067">ATP-binding</keyword>
<dbReference type="GO" id="GO:0006281">
    <property type="term" value="P:DNA repair"/>
    <property type="evidence" value="ECO:0007669"/>
    <property type="project" value="UniProtKB-KW"/>
</dbReference>
<evidence type="ECO:0000313" key="18">
    <source>
        <dbReference type="EMBL" id="KAG5473341.1"/>
    </source>
</evidence>
<keyword evidence="9 14" id="KW-0233">DNA recombination</keyword>
<dbReference type="GO" id="GO:0051301">
    <property type="term" value="P:cell division"/>
    <property type="evidence" value="ECO:0007669"/>
    <property type="project" value="UniProtKB-KW"/>
</dbReference>
<dbReference type="Gene3D" id="1.10.3260.10">
    <property type="entry name" value="DNA ligase, ATP-dependent, N-terminal domain"/>
    <property type="match status" value="1"/>
</dbReference>
<keyword evidence="7 14" id="KW-0227">DNA damage</keyword>
<dbReference type="InterPro" id="IPR012308">
    <property type="entry name" value="DNA_ligase_ATP-dep_N"/>
</dbReference>
<dbReference type="InterPro" id="IPR012309">
    <property type="entry name" value="DNA_ligase_ATP-dep_C"/>
</dbReference>
<dbReference type="PROSITE" id="PS50160">
    <property type="entry name" value="DNA_LIGASE_A3"/>
    <property type="match status" value="1"/>
</dbReference>
<dbReference type="Pfam" id="PF01068">
    <property type="entry name" value="DNA_ligase_A_M"/>
    <property type="match status" value="1"/>
</dbReference>
<dbReference type="FunFam" id="1.10.3260.10:FF:000013">
    <property type="entry name" value="DNA ligase"/>
    <property type="match status" value="1"/>
</dbReference>
<dbReference type="CDD" id="cd07969">
    <property type="entry name" value="OBF_DNA_ligase_I"/>
    <property type="match status" value="1"/>
</dbReference>
<dbReference type="GO" id="GO:0003677">
    <property type="term" value="F:DNA binding"/>
    <property type="evidence" value="ECO:0007669"/>
    <property type="project" value="InterPro"/>
</dbReference>
<keyword evidence="11" id="KW-0539">Nucleus</keyword>
<comment type="similarity">
    <text evidence="2 15">Belongs to the ATP-dependent DNA ligase family.</text>
</comment>
<keyword evidence="3 14" id="KW-0436">Ligase</keyword>
<dbReference type="GO" id="GO:0005634">
    <property type="term" value="C:nucleus"/>
    <property type="evidence" value="ECO:0007669"/>
    <property type="project" value="UniProtKB-SubCell"/>
</dbReference>
<dbReference type="SUPFAM" id="SSF117018">
    <property type="entry name" value="ATP-dependent DNA ligase DNA-binding domain"/>
    <property type="match status" value="1"/>
</dbReference>
<keyword evidence="5" id="KW-0235">DNA replication</keyword>
<keyword evidence="12" id="KW-0131">Cell cycle</keyword>
<organism evidence="18 19">
    <name type="scientific">Leishmania enriettii</name>
    <dbReference type="NCBI Taxonomy" id="5663"/>
    <lineage>
        <taxon>Eukaryota</taxon>
        <taxon>Discoba</taxon>
        <taxon>Euglenozoa</taxon>
        <taxon>Kinetoplastea</taxon>
        <taxon>Metakinetoplastina</taxon>
        <taxon>Trypanosomatida</taxon>
        <taxon>Trypanosomatidae</taxon>
        <taxon>Leishmaniinae</taxon>
        <taxon>Leishmania</taxon>
    </lineage>
</organism>
<feature type="domain" description="ATP-dependent DNA ligase family profile" evidence="17">
    <location>
        <begin position="504"/>
        <end position="640"/>
    </location>
</feature>
<evidence type="ECO:0000256" key="6">
    <source>
        <dbReference type="ARBA" id="ARBA00022741"/>
    </source>
</evidence>
<evidence type="ECO:0000256" key="7">
    <source>
        <dbReference type="ARBA" id="ARBA00022763"/>
    </source>
</evidence>
<dbReference type="InterPro" id="IPR012310">
    <property type="entry name" value="DNA_ligase_ATP-dep_cent"/>
</dbReference>
<evidence type="ECO:0000259" key="17">
    <source>
        <dbReference type="PROSITE" id="PS50160"/>
    </source>
</evidence>
<evidence type="ECO:0000256" key="11">
    <source>
        <dbReference type="ARBA" id="ARBA00023242"/>
    </source>
</evidence>
<dbReference type="EC" id="6.5.1.1" evidence="14"/>
<accession>A0A836GE65</accession>
<dbReference type="GO" id="GO:0005524">
    <property type="term" value="F:ATP binding"/>
    <property type="evidence" value="ECO:0007669"/>
    <property type="project" value="UniProtKB-KW"/>
</dbReference>
<keyword evidence="10 14" id="KW-0234">DNA repair</keyword>
<comment type="catalytic activity">
    <reaction evidence="13 14">
        <text>ATP + (deoxyribonucleotide)n-3'-hydroxyl + 5'-phospho-(deoxyribonucleotide)m = (deoxyribonucleotide)n+m + AMP + diphosphate.</text>
        <dbReference type="EC" id="6.5.1.1"/>
    </reaction>
</comment>
<evidence type="ECO:0000256" key="13">
    <source>
        <dbReference type="ARBA" id="ARBA00034003"/>
    </source>
</evidence>
<keyword evidence="6 14" id="KW-0547">Nucleotide-binding</keyword>
<dbReference type="Gene3D" id="3.30.1490.70">
    <property type="match status" value="1"/>
</dbReference>
<dbReference type="GO" id="GO:0006273">
    <property type="term" value="P:lagging strand elongation"/>
    <property type="evidence" value="ECO:0007669"/>
    <property type="project" value="TreeGrafter"/>
</dbReference>
<dbReference type="InterPro" id="IPR050191">
    <property type="entry name" value="ATP-dep_DNA_ligase"/>
</dbReference>
<dbReference type="AlphaFoldDB" id="A0A836GE65"/>
<dbReference type="PROSITE" id="PS00697">
    <property type="entry name" value="DNA_LIGASE_A1"/>
    <property type="match status" value="1"/>
</dbReference>
<dbReference type="PROSITE" id="PS00333">
    <property type="entry name" value="DNA_LIGASE_A2"/>
    <property type="match status" value="1"/>
</dbReference>
<proteinExistence type="inferred from homology"/>
<dbReference type="GO" id="GO:0005739">
    <property type="term" value="C:mitochondrion"/>
    <property type="evidence" value="ECO:0007669"/>
    <property type="project" value="TreeGrafter"/>
</dbReference>
<evidence type="ECO:0000256" key="4">
    <source>
        <dbReference type="ARBA" id="ARBA00022618"/>
    </source>
</evidence>
<dbReference type="SUPFAM" id="SSF56091">
    <property type="entry name" value="DNA ligase/mRNA capping enzyme, catalytic domain"/>
    <property type="match status" value="1"/>
</dbReference>
<comment type="caution">
    <text evidence="18">The sequence shown here is derived from an EMBL/GenBank/DDBJ whole genome shotgun (WGS) entry which is preliminary data.</text>
</comment>
<dbReference type="GO" id="GO:0003910">
    <property type="term" value="F:DNA ligase (ATP) activity"/>
    <property type="evidence" value="ECO:0007669"/>
    <property type="project" value="UniProtKB-EC"/>
</dbReference>
<dbReference type="Proteomes" id="UP000674179">
    <property type="component" value="Chromosome 30"/>
</dbReference>
<name>A0A836GE65_LEIEN</name>
<dbReference type="FunFam" id="3.30.470.30:FF:000002">
    <property type="entry name" value="DNA ligase"/>
    <property type="match status" value="1"/>
</dbReference>
<dbReference type="NCBIfam" id="TIGR00574">
    <property type="entry name" value="dnl1"/>
    <property type="match status" value="1"/>
</dbReference>
<reference evidence="18 19" key="1">
    <citation type="submission" date="2021-02" db="EMBL/GenBank/DDBJ databases">
        <title>Leishmania (Mundinia) enrietti genome sequencing and assembly.</title>
        <authorList>
            <person name="Almutairi H."/>
            <person name="Gatherer D."/>
        </authorList>
    </citation>
    <scope>NUCLEOTIDE SEQUENCE [LARGE SCALE GENOMIC DNA]</scope>
    <source>
        <strain evidence="18">CUR178</strain>
    </source>
</reference>
<dbReference type="Pfam" id="PF04675">
    <property type="entry name" value="DNA_ligase_A_N"/>
    <property type="match status" value="1"/>
</dbReference>
<keyword evidence="19" id="KW-1185">Reference proteome</keyword>
<dbReference type="InterPro" id="IPR016059">
    <property type="entry name" value="DNA_ligase_ATP-dep_CS"/>
</dbReference>
<dbReference type="KEGG" id="lenr:94170507"/>
<dbReference type="InterPro" id="IPR036599">
    <property type="entry name" value="DNA_ligase_N_sf"/>
</dbReference>
<evidence type="ECO:0000256" key="1">
    <source>
        <dbReference type="ARBA" id="ARBA00004123"/>
    </source>
</evidence>
<dbReference type="Gene3D" id="3.30.470.30">
    <property type="entry name" value="DNA ligase/mRNA capping enzyme"/>
    <property type="match status" value="1"/>
</dbReference>
<dbReference type="OrthoDB" id="206088at2759"/>
<evidence type="ECO:0000256" key="3">
    <source>
        <dbReference type="ARBA" id="ARBA00022598"/>
    </source>
</evidence>
<dbReference type="CDD" id="cd07900">
    <property type="entry name" value="Adenylation_DNA_ligase_I_Euk"/>
    <property type="match status" value="1"/>
</dbReference>
<dbReference type="FunFam" id="2.40.50.140:FF:000062">
    <property type="entry name" value="DNA ligase"/>
    <property type="match status" value="1"/>
</dbReference>
<feature type="compositionally biased region" description="Basic and acidic residues" evidence="16">
    <location>
        <begin position="36"/>
        <end position="45"/>
    </location>
</feature>
<evidence type="ECO:0000256" key="15">
    <source>
        <dbReference type="RuleBase" id="RU004196"/>
    </source>
</evidence>
<keyword evidence="4" id="KW-0132">Cell division</keyword>
<dbReference type="EMBL" id="JAFHKP010000030">
    <property type="protein sequence ID" value="KAG5473341.1"/>
    <property type="molecule type" value="Genomic_DNA"/>
</dbReference>
<protein>
    <recommendedName>
        <fullName evidence="14">DNA ligase</fullName>
        <ecNumber evidence="14">6.5.1.1</ecNumber>
    </recommendedName>
</protein>
<dbReference type="GO" id="GO:0006310">
    <property type="term" value="P:DNA recombination"/>
    <property type="evidence" value="ECO:0007669"/>
    <property type="project" value="UniProtKB-KW"/>
</dbReference>
<dbReference type="InterPro" id="IPR012340">
    <property type="entry name" value="NA-bd_OB-fold"/>
</dbReference>
<evidence type="ECO:0000256" key="8">
    <source>
        <dbReference type="ARBA" id="ARBA00022840"/>
    </source>
</evidence>
<dbReference type="RefSeq" id="XP_067691100.1">
    <property type="nucleotide sequence ID" value="XM_067834997.1"/>
</dbReference>
<evidence type="ECO:0000256" key="5">
    <source>
        <dbReference type="ARBA" id="ARBA00022705"/>
    </source>
</evidence>
<feature type="region of interest" description="Disordered" evidence="16">
    <location>
        <begin position="1"/>
        <end position="45"/>
    </location>
</feature>
<evidence type="ECO:0000256" key="9">
    <source>
        <dbReference type="ARBA" id="ARBA00023172"/>
    </source>
</evidence>